<dbReference type="AlphaFoldDB" id="A0A8K0MPH7"/>
<reference evidence="1" key="1">
    <citation type="submission" date="2020-03" db="EMBL/GenBank/DDBJ databases">
        <title>A high-quality chromosome-level genome assembly of a woody plant with both climbing and erect habits, Rhamnella rubrinervis.</title>
        <authorList>
            <person name="Lu Z."/>
            <person name="Yang Y."/>
            <person name="Zhu X."/>
            <person name="Sun Y."/>
        </authorList>
    </citation>
    <scope>NUCLEOTIDE SEQUENCE</scope>
    <source>
        <strain evidence="1">BYM</strain>
        <tissue evidence="1">Leaf</tissue>
    </source>
</reference>
<keyword evidence="2" id="KW-1185">Reference proteome</keyword>
<evidence type="ECO:0000313" key="1">
    <source>
        <dbReference type="EMBL" id="KAF3453921.1"/>
    </source>
</evidence>
<sequence length="89" mass="10806">MTYTRSSSIQWVGARFDRKAFAMFLVKAWYFRDQSRLVKKNNFTIIENDNLLEKYPWGTYAMILRFRSPSKMEGKQHPTDLYWIPLAFW</sequence>
<dbReference type="Proteomes" id="UP000796880">
    <property type="component" value="Unassembled WGS sequence"/>
</dbReference>
<organism evidence="1 2">
    <name type="scientific">Rhamnella rubrinervis</name>
    <dbReference type="NCBI Taxonomy" id="2594499"/>
    <lineage>
        <taxon>Eukaryota</taxon>
        <taxon>Viridiplantae</taxon>
        <taxon>Streptophyta</taxon>
        <taxon>Embryophyta</taxon>
        <taxon>Tracheophyta</taxon>
        <taxon>Spermatophyta</taxon>
        <taxon>Magnoliopsida</taxon>
        <taxon>eudicotyledons</taxon>
        <taxon>Gunneridae</taxon>
        <taxon>Pentapetalae</taxon>
        <taxon>rosids</taxon>
        <taxon>fabids</taxon>
        <taxon>Rosales</taxon>
        <taxon>Rhamnaceae</taxon>
        <taxon>rhamnoid group</taxon>
        <taxon>Rhamneae</taxon>
        <taxon>Rhamnella</taxon>
    </lineage>
</organism>
<gene>
    <name evidence="1" type="ORF">FNV43_RR04362</name>
</gene>
<protein>
    <submittedName>
        <fullName evidence="1">Uncharacterized protein</fullName>
    </submittedName>
</protein>
<accession>A0A8K0MPH7</accession>
<comment type="caution">
    <text evidence="1">The sequence shown here is derived from an EMBL/GenBank/DDBJ whole genome shotgun (WGS) entry which is preliminary data.</text>
</comment>
<dbReference type="OrthoDB" id="1305304at2759"/>
<dbReference type="EMBL" id="VOIH02000002">
    <property type="protein sequence ID" value="KAF3453921.1"/>
    <property type="molecule type" value="Genomic_DNA"/>
</dbReference>
<evidence type="ECO:0000313" key="2">
    <source>
        <dbReference type="Proteomes" id="UP000796880"/>
    </source>
</evidence>
<proteinExistence type="predicted"/>
<name>A0A8K0MPH7_9ROSA</name>